<dbReference type="Proteomes" id="UP000281468">
    <property type="component" value="Unassembled WGS sequence"/>
</dbReference>
<proteinExistence type="predicted"/>
<dbReference type="Gene3D" id="3.50.50.60">
    <property type="entry name" value="FAD/NAD(P)-binding domain"/>
    <property type="match status" value="1"/>
</dbReference>
<reference evidence="1 2" key="1">
    <citation type="journal article" date="2018" name="BMC Genomics">
        <title>Genomic evidence for intraspecific hybridization in a clonal and extremely halotolerant yeast.</title>
        <authorList>
            <person name="Gostincar C."/>
            <person name="Stajich J.E."/>
            <person name="Zupancic J."/>
            <person name="Zalar P."/>
            <person name="Gunde-Cimerman N."/>
        </authorList>
    </citation>
    <scope>NUCLEOTIDE SEQUENCE [LARGE SCALE GENOMIC DNA]</scope>
    <source>
        <strain evidence="1 2">EXF-171</strain>
    </source>
</reference>
<organism evidence="1 2">
    <name type="scientific">Hortaea werneckii</name>
    <name type="common">Black yeast</name>
    <name type="synonym">Cladosporium werneckii</name>
    <dbReference type="NCBI Taxonomy" id="91943"/>
    <lineage>
        <taxon>Eukaryota</taxon>
        <taxon>Fungi</taxon>
        <taxon>Dikarya</taxon>
        <taxon>Ascomycota</taxon>
        <taxon>Pezizomycotina</taxon>
        <taxon>Dothideomycetes</taxon>
        <taxon>Dothideomycetidae</taxon>
        <taxon>Mycosphaerellales</taxon>
        <taxon>Teratosphaeriaceae</taxon>
        <taxon>Hortaea</taxon>
    </lineage>
</organism>
<evidence type="ECO:0000313" key="1">
    <source>
        <dbReference type="EMBL" id="RMY82863.1"/>
    </source>
</evidence>
<name>A0A3M7F299_HORWE</name>
<protein>
    <recommendedName>
        <fullName evidence="3">FAD-binding domain-containing protein</fullName>
    </recommendedName>
</protein>
<dbReference type="AlphaFoldDB" id="A0A3M7F299"/>
<dbReference type="EMBL" id="QWIQ01000540">
    <property type="protein sequence ID" value="RMY82863.1"/>
    <property type="molecule type" value="Genomic_DNA"/>
</dbReference>
<dbReference type="InterPro" id="IPR036188">
    <property type="entry name" value="FAD/NAD-bd_sf"/>
</dbReference>
<evidence type="ECO:0000313" key="2">
    <source>
        <dbReference type="Proteomes" id="UP000281468"/>
    </source>
</evidence>
<dbReference type="VEuPathDB" id="FungiDB:BTJ68_09028"/>
<accession>A0A3M7F299</accession>
<evidence type="ECO:0008006" key="3">
    <source>
        <dbReference type="Google" id="ProtNLM"/>
    </source>
</evidence>
<comment type="caution">
    <text evidence="1">The sequence shown here is derived from an EMBL/GenBank/DDBJ whole genome shotgun (WGS) entry which is preliminary data.</text>
</comment>
<sequence length="156" mass="17535">MLGPDLHKRIFRTVPEGIIQFDKAVEKIESEPHLVRLHFQDGTTSEVEFLIGTNGIGLIVRKRFQGASRKRPHNLRVIGGYPFSDTPGAEKGPTNAHIPQCLERDVQVISGGCLRPRPTVEPPVHCLHAHAKELAINFRPELNEMIARTSPKNRKR</sequence>
<gene>
    <name evidence="1" type="ORF">D0862_11880</name>
</gene>